<keyword evidence="3" id="KW-1185">Reference proteome</keyword>
<comment type="caution">
    <text evidence="2">The sequence shown here is derived from an EMBL/GenBank/DDBJ whole genome shotgun (WGS) entry which is preliminary data.</text>
</comment>
<name>A0ABQ7HVP0_9MICR</name>
<evidence type="ECO:0000313" key="3">
    <source>
        <dbReference type="Proteomes" id="UP001516464"/>
    </source>
</evidence>
<dbReference type="EMBL" id="SBIQ01000367">
    <property type="protein sequence ID" value="KAF7678799.1"/>
    <property type="molecule type" value="Genomic_DNA"/>
</dbReference>
<feature type="coiled-coil region" evidence="1">
    <location>
        <begin position="17"/>
        <end position="44"/>
    </location>
</feature>
<accession>A0ABQ7HVP0</accession>
<dbReference type="Proteomes" id="UP001516464">
    <property type="component" value="Unassembled WGS sequence"/>
</dbReference>
<reference evidence="2 3" key="1">
    <citation type="submission" date="2019-01" db="EMBL/GenBank/DDBJ databases">
        <title>Genomes sequencing and comparative genomics of infectious freshwater microsporidia, Cucumispora dikerogammari and Thelohania contejeani.</title>
        <authorList>
            <person name="Cormier A."/>
            <person name="Giraud I."/>
            <person name="Wattier R."/>
            <person name="Teixeira M."/>
            <person name="Grandjean F."/>
            <person name="Rigaud T."/>
            <person name="Cordaux R."/>
        </authorList>
    </citation>
    <scope>NUCLEOTIDE SEQUENCE [LARGE SCALE GENOMIC DNA]</scope>
    <source>
        <strain evidence="2">T1</strain>
        <tissue evidence="2">Spores</tissue>
    </source>
</reference>
<sequence length="167" mass="19558">MDFFKKDKKQVSTEDNLEKVRQHINTLTKQNEQIAEDLKVLKDNSIGNNTIIAGKIQEYKRNLASLDRLRKIENNYLEMELMALENEAMREMEKCASIVSKKMKKINIDKMDEDTNLIFETKATVDELRELMGDSYISNAMYLDDNISDELDCIMAMEQNKSKYKEK</sequence>
<organism evidence="2 3">
    <name type="scientific">Astathelohania contejeani</name>
    <dbReference type="NCBI Taxonomy" id="164912"/>
    <lineage>
        <taxon>Eukaryota</taxon>
        <taxon>Fungi</taxon>
        <taxon>Fungi incertae sedis</taxon>
        <taxon>Microsporidia</taxon>
        <taxon>Astathelohaniidae</taxon>
        <taxon>Astathelohania</taxon>
    </lineage>
</organism>
<gene>
    <name evidence="2" type="ORF">TCON_2562</name>
</gene>
<evidence type="ECO:0000256" key="1">
    <source>
        <dbReference type="SAM" id="Coils"/>
    </source>
</evidence>
<protein>
    <submittedName>
        <fullName evidence="2">Uncharacterized protein</fullName>
    </submittedName>
</protein>
<keyword evidence="1" id="KW-0175">Coiled coil</keyword>
<proteinExistence type="predicted"/>
<evidence type="ECO:0000313" key="2">
    <source>
        <dbReference type="EMBL" id="KAF7678799.1"/>
    </source>
</evidence>